<accession>A0ABS9IQR1</accession>
<gene>
    <name evidence="2" type="ORF">L5G33_05165</name>
</gene>
<proteinExistence type="predicted"/>
<dbReference type="InterPro" id="IPR036388">
    <property type="entry name" value="WH-like_DNA-bd_sf"/>
</dbReference>
<sequence>MQDEQTSETFADDVAGMYRHLTRITRTLRAKAAGSGLSAGGAATLWTIINNAPIRVTALAVAESVAAPTMSKIVANLVDRGYVERVGDPDDARAKLVQPTAQGRAVIADMRLVRARALADALETMSPADRDTVDAGLRLLSTALAPGLDSSDRQKDAIL</sequence>
<protein>
    <submittedName>
        <fullName evidence="2">MarR family transcriptional regulator</fullName>
    </submittedName>
</protein>
<dbReference type="Pfam" id="PF01047">
    <property type="entry name" value="MarR"/>
    <property type="match status" value="1"/>
</dbReference>
<dbReference type="PANTHER" id="PTHR39515">
    <property type="entry name" value="CONSERVED PROTEIN"/>
    <property type="match status" value="1"/>
</dbReference>
<feature type="domain" description="HTH marR-type" evidence="1">
    <location>
        <begin position="14"/>
        <end position="142"/>
    </location>
</feature>
<organism evidence="2 3">
    <name type="scientific">Gordonia liuliyuniae</name>
    <dbReference type="NCBI Taxonomy" id="2911517"/>
    <lineage>
        <taxon>Bacteria</taxon>
        <taxon>Bacillati</taxon>
        <taxon>Actinomycetota</taxon>
        <taxon>Actinomycetes</taxon>
        <taxon>Mycobacteriales</taxon>
        <taxon>Gordoniaceae</taxon>
        <taxon>Gordonia</taxon>
    </lineage>
</organism>
<keyword evidence="3" id="KW-1185">Reference proteome</keyword>
<dbReference type="PANTHER" id="PTHR39515:SF2">
    <property type="entry name" value="HTH-TYPE TRANSCRIPTIONAL REGULATOR RV0880"/>
    <property type="match status" value="1"/>
</dbReference>
<evidence type="ECO:0000313" key="3">
    <source>
        <dbReference type="Proteomes" id="UP001200110"/>
    </source>
</evidence>
<dbReference type="SMART" id="SM00347">
    <property type="entry name" value="HTH_MARR"/>
    <property type="match status" value="1"/>
</dbReference>
<dbReference type="Gene3D" id="1.10.10.10">
    <property type="entry name" value="Winged helix-like DNA-binding domain superfamily/Winged helix DNA-binding domain"/>
    <property type="match status" value="1"/>
</dbReference>
<dbReference type="SUPFAM" id="SSF46785">
    <property type="entry name" value="Winged helix' DNA-binding domain"/>
    <property type="match status" value="1"/>
</dbReference>
<reference evidence="2 3" key="1">
    <citation type="submission" date="2022-01" db="EMBL/GenBank/DDBJ databases">
        <authorList>
            <person name="Huang Y."/>
        </authorList>
    </citation>
    <scope>NUCLEOTIDE SEQUENCE [LARGE SCALE GENOMIC DNA]</scope>
    <source>
        <strain evidence="2 3">HY366</strain>
    </source>
</reference>
<dbReference type="InterPro" id="IPR000835">
    <property type="entry name" value="HTH_MarR-typ"/>
</dbReference>
<dbReference type="Proteomes" id="UP001200110">
    <property type="component" value="Unassembled WGS sequence"/>
</dbReference>
<dbReference type="InterPro" id="IPR052526">
    <property type="entry name" value="HTH-type_Bedaq_tolerance"/>
</dbReference>
<comment type="caution">
    <text evidence="2">The sequence shown here is derived from an EMBL/GenBank/DDBJ whole genome shotgun (WGS) entry which is preliminary data.</text>
</comment>
<evidence type="ECO:0000313" key="2">
    <source>
        <dbReference type="EMBL" id="MCF8587860.1"/>
    </source>
</evidence>
<dbReference type="EMBL" id="JAKKOR010000003">
    <property type="protein sequence ID" value="MCF8587860.1"/>
    <property type="molecule type" value="Genomic_DNA"/>
</dbReference>
<dbReference type="RefSeq" id="WP_236997082.1">
    <property type="nucleotide sequence ID" value="NZ_JAKKOR010000003.1"/>
</dbReference>
<dbReference type="PROSITE" id="PS50995">
    <property type="entry name" value="HTH_MARR_2"/>
    <property type="match status" value="1"/>
</dbReference>
<evidence type="ECO:0000259" key="1">
    <source>
        <dbReference type="PROSITE" id="PS50995"/>
    </source>
</evidence>
<name>A0ABS9IQR1_9ACTN</name>
<dbReference type="InterPro" id="IPR036390">
    <property type="entry name" value="WH_DNA-bd_sf"/>
</dbReference>